<dbReference type="InterPro" id="IPR051537">
    <property type="entry name" value="DNA_Adenine_Mtase"/>
</dbReference>
<dbReference type="EMBL" id="LGYO01000051">
    <property type="protein sequence ID" value="KNZ40611.1"/>
    <property type="molecule type" value="Genomic_DNA"/>
</dbReference>
<dbReference type="EC" id="2.1.1.72" evidence="1"/>
<dbReference type="GO" id="GO:0032259">
    <property type="term" value="P:methylation"/>
    <property type="evidence" value="ECO:0007669"/>
    <property type="project" value="UniProtKB-KW"/>
</dbReference>
<accession>A0A0L6TWF7</accession>
<dbReference type="PRINTS" id="PR00507">
    <property type="entry name" value="N12N6MTFRASE"/>
</dbReference>
<dbReference type="RefSeq" id="WP_050741562.1">
    <property type="nucleotide sequence ID" value="NZ_RXYC01000002.1"/>
</dbReference>
<evidence type="ECO:0000256" key="6">
    <source>
        <dbReference type="ARBA" id="ARBA00047942"/>
    </source>
</evidence>
<gene>
    <name evidence="8" type="ORF">AKG39_16845</name>
</gene>
<dbReference type="PANTHER" id="PTHR42933">
    <property type="entry name" value="SLR6095 PROTEIN"/>
    <property type="match status" value="1"/>
</dbReference>
<keyword evidence="2 8" id="KW-0489">Methyltransferase</keyword>
<protein>
    <recommendedName>
        <fullName evidence="1">site-specific DNA-methyltransferase (adenine-specific)</fullName>
        <ecNumber evidence="1">2.1.1.72</ecNumber>
    </recommendedName>
</protein>
<comment type="catalytic activity">
    <reaction evidence="6">
        <text>a 2'-deoxyadenosine in DNA + S-adenosyl-L-methionine = an N(6)-methyl-2'-deoxyadenosine in DNA + S-adenosyl-L-homocysteine + H(+)</text>
        <dbReference type="Rhea" id="RHEA:15197"/>
        <dbReference type="Rhea" id="RHEA-COMP:12418"/>
        <dbReference type="Rhea" id="RHEA-COMP:12419"/>
        <dbReference type="ChEBI" id="CHEBI:15378"/>
        <dbReference type="ChEBI" id="CHEBI:57856"/>
        <dbReference type="ChEBI" id="CHEBI:59789"/>
        <dbReference type="ChEBI" id="CHEBI:90615"/>
        <dbReference type="ChEBI" id="CHEBI:90616"/>
        <dbReference type="EC" id="2.1.1.72"/>
    </reaction>
</comment>
<dbReference type="REBASE" id="129539">
    <property type="entry name" value="M.Aba8239ORF16845P"/>
</dbReference>
<dbReference type="PROSITE" id="PS00092">
    <property type="entry name" value="N6_MTASE"/>
    <property type="match status" value="1"/>
</dbReference>
<evidence type="ECO:0000256" key="4">
    <source>
        <dbReference type="ARBA" id="ARBA00022691"/>
    </source>
</evidence>
<evidence type="ECO:0000313" key="8">
    <source>
        <dbReference type="EMBL" id="KNZ40611.1"/>
    </source>
</evidence>
<sequence length="547" mass="62608">MQMLDIKGQTKSMIDDIKAICTNYGLGNASSEYKIITEVFLYKFLNDKFIHEARQIEPRFSKLTAVEVEAAMLEMPDDDYEMMLIDFGGATALLKKDHYISYLFRHMNDEGFHTLFDETLIDIANYNIDIFSVQTGGQSKIKLFDSLSQFVIEQEKKDSFCRAIIDKLANCSFDSVFSQKYDFFADIFEYLVKDYNKDFGKYAEYYTPHSIARIIARIMVPEEVQNVTVYDPAAGSGTLVLALAHEIGEQNCTIFTQDISQKSNEFLRLNLILNNLVHSLPNVVHDDTLINPRHLNAKKDGLMTFDYIVSNPPFKVDFSDNRDTLAGEKYQKRFFAGVPNIPNKDKNGMAIYLMFLQHIIYSLNKEKGKAAIVVPTGFLTAGTGIPKKIRQYIVDNRMLRGVVSMPSNIFATTGTNVSILFLDCENKEGQIILMDASKLGTKVREDGKNQKTVLSTDEIRSIINTFNTVEPVDDFCVVLDYADIEAKKVSFSAGQYFDVKIEYFELTQEEFDLKMNDYMERLNAFFAEGQKLETTLQEQFRRVKYEE</sequence>
<dbReference type="SUPFAM" id="SSF53335">
    <property type="entry name" value="S-adenosyl-L-methionine-dependent methyltransferases"/>
    <property type="match status" value="1"/>
</dbReference>
<evidence type="ECO:0000256" key="2">
    <source>
        <dbReference type="ARBA" id="ARBA00022603"/>
    </source>
</evidence>
<organism evidence="8 9">
    <name type="scientific">Acetobacterium bakii</name>
    <dbReference type="NCBI Taxonomy" id="52689"/>
    <lineage>
        <taxon>Bacteria</taxon>
        <taxon>Bacillati</taxon>
        <taxon>Bacillota</taxon>
        <taxon>Clostridia</taxon>
        <taxon>Eubacteriales</taxon>
        <taxon>Eubacteriaceae</taxon>
        <taxon>Acetobacterium</taxon>
    </lineage>
</organism>
<evidence type="ECO:0000313" key="9">
    <source>
        <dbReference type="Proteomes" id="UP000036873"/>
    </source>
</evidence>
<dbReference type="Pfam" id="PF02384">
    <property type="entry name" value="N6_Mtase"/>
    <property type="match status" value="1"/>
</dbReference>
<dbReference type="InterPro" id="IPR029063">
    <property type="entry name" value="SAM-dependent_MTases_sf"/>
</dbReference>
<evidence type="ECO:0000256" key="5">
    <source>
        <dbReference type="ARBA" id="ARBA00022747"/>
    </source>
</evidence>
<dbReference type="OrthoDB" id="9814572at2"/>
<dbReference type="Proteomes" id="UP000036873">
    <property type="component" value="Unassembled WGS sequence"/>
</dbReference>
<evidence type="ECO:0000256" key="1">
    <source>
        <dbReference type="ARBA" id="ARBA00011900"/>
    </source>
</evidence>
<reference evidence="9" key="1">
    <citation type="submission" date="2015-07" db="EMBL/GenBank/DDBJ databases">
        <title>Draft genome sequence of Acetobacterium bakii DSM 8293, a potential psychrophilic chemical producer through syngas fermentation.</title>
        <authorList>
            <person name="Song Y."/>
            <person name="Hwang S."/>
            <person name="Cho B.-K."/>
        </authorList>
    </citation>
    <scope>NUCLEOTIDE SEQUENCE [LARGE SCALE GENOMIC DNA]</scope>
    <source>
        <strain evidence="9">DSM 8239</strain>
    </source>
</reference>
<dbReference type="InterPro" id="IPR002052">
    <property type="entry name" value="DNA_methylase_N6_adenine_CS"/>
</dbReference>
<dbReference type="GO" id="GO:0008170">
    <property type="term" value="F:N-methyltransferase activity"/>
    <property type="evidence" value="ECO:0007669"/>
    <property type="project" value="InterPro"/>
</dbReference>
<dbReference type="Gene3D" id="3.40.50.150">
    <property type="entry name" value="Vaccinia Virus protein VP39"/>
    <property type="match status" value="1"/>
</dbReference>
<keyword evidence="3" id="KW-0808">Transferase</keyword>
<dbReference type="GO" id="GO:0009007">
    <property type="term" value="F:site-specific DNA-methyltransferase (adenine-specific) activity"/>
    <property type="evidence" value="ECO:0007669"/>
    <property type="project" value="UniProtKB-EC"/>
</dbReference>
<evidence type="ECO:0000256" key="3">
    <source>
        <dbReference type="ARBA" id="ARBA00022679"/>
    </source>
</evidence>
<comment type="caution">
    <text evidence="8">The sequence shown here is derived from an EMBL/GenBank/DDBJ whole genome shotgun (WGS) entry which is preliminary data.</text>
</comment>
<feature type="domain" description="DNA methylase adenine-specific" evidence="7">
    <location>
        <begin position="180"/>
        <end position="499"/>
    </location>
</feature>
<evidence type="ECO:0000259" key="7">
    <source>
        <dbReference type="Pfam" id="PF02384"/>
    </source>
</evidence>
<dbReference type="InterPro" id="IPR003356">
    <property type="entry name" value="DNA_methylase_A-5"/>
</dbReference>
<dbReference type="GO" id="GO:0003677">
    <property type="term" value="F:DNA binding"/>
    <property type="evidence" value="ECO:0007669"/>
    <property type="project" value="InterPro"/>
</dbReference>
<dbReference type="PATRIC" id="fig|52689.4.peg.2917"/>
<keyword evidence="9" id="KW-1185">Reference proteome</keyword>
<dbReference type="STRING" id="52689.AKG39_16845"/>
<dbReference type="PANTHER" id="PTHR42933:SF1">
    <property type="entry name" value="SITE-SPECIFIC DNA-METHYLTRANSFERASE (ADENINE-SPECIFIC)"/>
    <property type="match status" value="1"/>
</dbReference>
<dbReference type="AlphaFoldDB" id="A0A0L6TWF7"/>
<proteinExistence type="predicted"/>
<dbReference type="GO" id="GO:0009307">
    <property type="term" value="P:DNA restriction-modification system"/>
    <property type="evidence" value="ECO:0007669"/>
    <property type="project" value="UniProtKB-KW"/>
</dbReference>
<keyword evidence="5" id="KW-0680">Restriction system</keyword>
<name>A0A0L6TWF7_9FIRM</name>
<keyword evidence="4" id="KW-0949">S-adenosyl-L-methionine</keyword>